<organism evidence="14 15">
    <name type="scientific">Sphingobacterium thalpophilum</name>
    <dbReference type="NCBI Taxonomy" id="259"/>
    <lineage>
        <taxon>Bacteria</taxon>
        <taxon>Pseudomonadati</taxon>
        <taxon>Bacteroidota</taxon>
        <taxon>Sphingobacteriia</taxon>
        <taxon>Sphingobacteriales</taxon>
        <taxon>Sphingobacteriaceae</taxon>
        <taxon>Sphingobacterium</taxon>
    </lineage>
</organism>
<dbReference type="Gene3D" id="2.170.130.10">
    <property type="entry name" value="TonB-dependent receptor, plug domain"/>
    <property type="match status" value="1"/>
</dbReference>
<dbReference type="PANTHER" id="PTHR32552:SF68">
    <property type="entry name" value="FERRICHROME OUTER MEMBRANE TRANSPORTER_PHAGE RECEPTOR"/>
    <property type="match status" value="1"/>
</dbReference>
<dbReference type="GeneID" id="78465668"/>
<sequence length="870" mass="95799">MKKSLLFFALFFASYGAIQAQSAKSSSVSGVVKEATGQTVKGATIKITHIPSGQVFSGSADADGKFQILDLQAGGPYRLEVTYIGQQPVVIEGVMLKSGDVLNLNPTFAANSSTNLDEVVIVGHGVIDIAAGRKTPIAVSTIHKRDLEEKVGAQDITSALANTPSVYITGQAKGFGESSMTTRGFDQSNTAFLLNGQPINGMDNGSVYWSNWSGLTDIASLVQIQRGLGSSKLAISSVGGTVNYVTQSTAMKEGGFIRTTVGNDMFMKATVGYNTGLMKNGFAVSAMFTQWSGNGYTDHTEGAGQSYFLSVGYKASEKHNLNFMVTGAPQWHNQGYTSKLSNYLQHGKRFNDNYKDVNGVMMNPQKNFYHKPVANLNWDWTINDKSSLSTVVYASLAAGGGQGLKSDKYNKGGYLAADVNNHQWFGIVSNYNNKLTENLNVNVGFDVRDYKGTHYRKLIDPLSNTEGVVLGGNVNLPQLPRVTETYSTNPWKAFASKPDARENRLAWDYNQYIRYAGLFGQIEYAKDGFTAFFQGSLSEQQNIRKDYFQYTPGNEKSKDVNNFGYNTKGGLSYTLGQHTIFGNAGYYARQPYQNNIFMNYANDINENAVNEKILGLEAGYKFASDYLDVDVNVYRTTWDNRVTGSSRLATDKDVAKYNPDNDPGILVAGQFIYTTNYGVKQDHRGVELDVAARPFSGLTLTGFASVGDWKYDGKVTAVDRNDNRVELGREEVDLTGEHVGNAAQTTYGFGAKYILFKGFSIDGNYRQYNRLYSSKHRTVEEDGRKMGRVLELPSFNLLDAGLSYEVKVNDKNTMSFRVNMNNVLNKFYISEATSSNVTTDVDKTWNGIDTSNFVLIGQGRTWNASVKFTF</sequence>
<dbReference type="SUPFAM" id="SSF49464">
    <property type="entry name" value="Carboxypeptidase regulatory domain-like"/>
    <property type="match status" value="1"/>
</dbReference>
<dbReference type="GO" id="GO:0009279">
    <property type="term" value="C:cell outer membrane"/>
    <property type="evidence" value="ECO:0007669"/>
    <property type="project" value="UniProtKB-SubCell"/>
</dbReference>
<dbReference type="Gene3D" id="2.60.40.1120">
    <property type="entry name" value="Carboxypeptidase-like, regulatory domain"/>
    <property type="match status" value="1"/>
</dbReference>
<feature type="signal peptide" evidence="12">
    <location>
        <begin position="1"/>
        <end position="20"/>
    </location>
</feature>
<dbReference type="RefSeq" id="WP_028068577.1">
    <property type="nucleotide sequence ID" value="NZ_CP141191.1"/>
</dbReference>
<dbReference type="GO" id="GO:0015344">
    <property type="term" value="F:siderophore uptake transmembrane transporter activity"/>
    <property type="evidence" value="ECO:0007669"/>
    <property type="project" value="TreeGrafter"/>
</dbReference>
<dbReference type="Gene3D" id="2.40.170.20">
    <property type="entry name" value="TonB-dependent receptor, beta-barrel domain"/>
    <property type="match status" value="1"/>
</dbReference>
<evidence type="ECO:0000259" key="13">
    <source>
        <dbReference type="Pfam" id="PF07715"/>
    </source>
</evidence>
<evidence type="ECO:0000256" key="4">
    <source>
        <dbReference type="ARBA" id="ARBA00022496"/>
    </source>
</evidence>
<evidence type="ECO:0000256" key="3">
    <source>
        <dbReference type="ARBA" id="ARBA00022452"/>
    </source>
</evidence>
<dbReference type="AlphaFoldDB" id="A0A4U9W726"/>
<evidence type="ECO:0000256" key="2">
    <source>
        <dbReference type="ARBA" id="ARBA00022448"/>
    </source>
</evidence>
<dbReference type="InterPro" id="IPR036942">
    <property type="entry name" value="Beta-barrel_TonB_sf"/>
</dbReference>
<dbReference type="Pfam" id="PF07715">
    <property type="entry name" value="Plug"/>
    <property type="match status" value="1"/>
</dbReference>
<feature type="chain" id="PRO_5020415836" evidence="12">
    <location>
        <begin position="21"/>
        <end position="870"/>
    </location>
</feature>
<evidence type="ECO:0000313" key="15">
    <source>
        <dbReference type="Proteomes" id="UP000308196"/>
    </source>
</evidence>
<dbReference type="Pfam" id="PF13620">
    <property type="entry name" value="CarboxypepD_reg"/>
    <property type="match status" value="1"/>
</dbReference>
<comment type="subcellular location">
    <subcellularLocation>
        <location evidence="1 11">Cell outer membrane</location>
        <topology evidence="1 11">Multi-pass membrane protein</topology>
    </subcellularLocation>
</comment>
<gene>
    <name evidence="14" type="ORF">NCTC11429_05120</name>
</gene>
<protein>
    <submittedName>
        <fullName evidence="14">Outer membrane receptor for Fe3+-dicitrate</fullName>
    </submittedName>
</protein>
<name>A0A4U9W726_9SPHI</name>
<feature type="domain" description="TonB-dependent receptor plug" evidence="13">
    <location>
        <begin position="133"/>
        <end position="241"/>
    </location>
</feature>
<dbReference type="EMBL" id="LR590484">
    <property type="protein sequence ID" value="VTR54596.1"/>
    <property type="molecule type" value="Genomic_DNA"/>
</dbReference>
<dbReference type="PROSITE" id="PS52016">
    <property type="entry name" value="TONB_DEPENDENT_REC_3"/>
    <property type="match status" value="1"/>
</dbReference>
<evidence type="ECO:0000256" key="6">
    <source>
        <dbReference type="ARBA" id="ARBA00022729"/>
    </source>
</evidence>
<evidence type="ECO:0000256" key="8">
    <source>
        <dbReference type="ARBA" id="ARBA00023065"/>
    </source>
</evidence>
<evidence type="ECO:0000313" key="14">
    <source>
        <dbReference type="EMBL" id="VTR54596.1"/>
    </source>
</evidence>
<keyword evidence="3 11" id="KW-1134">Transmembrane beta strand</keyword>
<comment type="similarity">
    <text evidence="11">Belongs to the TonB-dependent receptor family.</text>
</comment>
<evidence type="ECO:0000256" key="12">
    <source>
        <dbReference type="SAM" id="SignalP"/>
    </source>
</evidence>
<dbReference type="InterPro" id="IPR039426">
    <property type="entry name" value="TonB-dep_rcpt-like"/>
</dbReference>
<dbReference type="STRING" id="1123265.GCA_000686625_00457"/>
<keyword evidence="5 11" id="KW-0812">Transmembrane</keyword>
<keyword evidence="8" id="KW-0406">Ion transport</keyword>
<keyword evidence="4" id="KW-0410">Iron transport</keyword>
<keyword evidence="9 11" id="KW-0472">Membrane</keyword>
<evidence type="ECO:0000256" key="1">
    <source>
        <dbReference type="ARBA" id="ARBA00004571"/>
    </source>
</evidence>
<dbReference type="InterPro" id="IPR012910">
    <property type="entry name" value="Plug_dom"/>
</dbReference>
<dbReference type="SUPFAM" id="SSF56935">
    <property type="entry name" value="Porins"/>
    <property type="match status" value="1"/>
</dbReference>
<dbReference type="Proteomes" id="UP000308196">
    <property type="component" value="Chromosome"/>
</dbReference>
<keyword evidence="2 11" id="KW-0813">Transport</keyword>
<dbReference type="PANTHER" id="PTHR32552">
    <property type="entry name" value="FERRICHROME IRON RECEPTOR-RELATED"/>
    <property type="match status" value="1"/>
</dbReference>
<keyword evidence="6 12" id="KW-0732">Signal</keyword>
<evidence type="ECO:0000256" key="10">
    <source>
        <dbReference type="ARBA" id="ARBA00023237"/>
    </source>
</evidence>
<proteinExistence type="inferred from homology"/>
<evidence type="ECO:0000256" key="7">
    <source>
        <dbReference type="ARBA" id="ARBA00023004"/>
    </source>
</evidence>
<accession>A0A4U9W726</accession>
<keyword evidence="7" id="KW-0408">Iron</keyword>
<evidence type="ECO:0000256" key="11">
    <source>
        <dbReference type="PROSITE-ProRule" id="PRU01360"/>
    </source>
</evidence>
<reference evidence="14 15" key="1">
    <citation type="submission" date="2019-05" db="EMBL/GenBank/DDBJ databases">
        <authorList>
            <consortium name="Pathogen Informatics"/>
        </authorList>
    </citation>
    <scope>NUCLEOTIDE SEQUENCE [LARGE SCALE GENOMIC DNA]</scope>
    <source>
        <strain evidence="14 15">NCTC11429</strain>
    </source>
</reference>
<dbReference type="InterPro" id="IPR008969">
    <property type="entry name" value="CarboxyPept-like_regulatory"/>
</dbReference>
<dbReference type="KEGG" id="stha:NCTC11429_05120"/>
<keyword evidence="14" id="KW-0675">Receptor</keyword>
<keyword evidence="10 11" id="KW-0998">Cell outer membrane</keyword>
<dbReference type="InterPro" id="IPR037066">
    <property type="entry name" value="Plug_dom_sf"/>
</dbReference>
<evidence type="ECO:0000256" key="5">
    <source>
        <dbReference type="ARBA" id="ARBA00022692"/>
    </source>
</evidence>
<evidence type="ECO:0000256" key="9">
    <source>
        <dbReference type="ARBA" id="ARBA00023136"/>
    </source>
</evidence>